<dbReference type="AlphaFoldDB" id="A0A0S2HZG2"/>
<sequence>MFLAVSLGLLGQSAPKYSNEFLSIGVGGRALGMGNAVVSSTNDVYATYWNPAGLLEAKNDVQAGYMHSEYFAGIAKYDYGAVSYKIDSKQSIGISLIRFGVDNIPNTLELIDAEGNIRYDRVKSFSVADYAFLISYARDLGIEGLNVGGNVKIVRRVAGEFANAWGFGIDAAATYDYKGWRFAALARDVTSTFNAWSFEQGELQETFEMTGNEIPENSLEITLPKFILSVSSSFTVKEDFHILGEANIDLTTDGKRNVLVKTDFISMDPHLGLEVDYKRIFFLRGGFLNLQKETIADRDKASYTVQPTIGAGLRIKRLAIDYAYTNLGGVSQVPYSHVVSLSYGFTVD</sequence>
<evidence type="ECO:0000313" key="1">
    <source>
        <dbReference type="EMBL" id="ALO15428.1"/>
    </source>
</evidence>
<dbReference type="Proteomes" id="UP000064893">
    <property type="component" value="Chromosome"/>
</dbReference>
<dbReference type="Gene3D" id="2.40.160.60">
    <property type="entry name" value="Outer membrane protein transport protein (OMPP1/FadL/TodX)"/>
    <property type="match status" value="1"/>
</dbReference>
<reference evidence="1 2" key="1">
    <citation type="submission" date="2015-11" db="EMBL/GenBank/DDBJ databases">
        <title>Description and complete genome sequence of a novel strain predominating in hypersaline microbial mats and representing a new family of the Bacteriodetes phylum.</title>
        <authorList>
            <person name="Spring S."/>
            <person name="Bunk B."/>
            <person name="Sproer C."/>
            <person name="Klenk H.-P."/>
        </authorList>
    </citation>
    <scope>NUCLEOTIDE SEQUENCE [LARGE SCALE GENOMIC DNA]</scope>
    <source>
        <strain evidence="1 2">L21-Spi-D4</strain>
    </source>
</reference>
<protein>
    <recommendedName>
        <fullName evidence="3">Outer membrane protein transport protein (OMPP1/FadL/TodX)</fullName>
    </recommendedName>
</protein>
<dbReference type="EMBL" id="CP013118">
    <property type="protein sequence ID" value="ALO15428.1"/>
    <property type="molecule type" value="Genomic_DNA"/>
</dbReference>
<name>A0A0S2HZG2_9BACT</name>
<dbReference type="NCBIfam" id="NF033709">
    <property type="entry name" value="PorV_fam"/>
    <property type="match status" value="1"/>
</dbReference>
<accession>A0A0S2HZG2</accession>
<evidence type="ECO:0008006" key="3">
    <source>
        <dbReference type="Google" id="ProtNLM"/>
    </source>
</evidence>
<keyword evidence="2" id="KW-1185">Reference proteome</keyword>
<dbReference type="KEGG" id="blq:L21SP5_01786"/>
<dbReference type="PATRIC" id="fig|1307839.3.peg.1891"/>
<dbReference type="STRING" id="1307839.L21SP5_01786"/>
<gene>
    <name evidence="1" type="ORF">L21SP5_01786</name>
</gene>
<proteinExistence type="predicted"/>
<evidence type="ECO:0000313" key="2">
    <source>
        <dbReference type="Proteomes" id="UP000064893"/>
    </source>
</evidence>
<organism evidence="1 2">
    <name type="scientific">Salinivirga cyanobacteriivorans</name>
    <dbReference type="NCBI Taxonomy" id="1307839"/>
    <lineage>
        <taxon>Bacteria</taxon>
        <taxon>Pseudomonadati</taxon>
        <taxon>Bacteroidota</taxon>
        <taxon>Bacteroidia</taxon>
        <taxon>Bacteroidales</taxon>
        <taxon>Salinivirgaceae</taxon>
        <taxon>Salinivirga</taxon>
    </lineage>
</organism>